<dbReference type="AlphaFoldDB" id="A0A8T2P0I8"/>
<gene>
    <name evidence="1" type="ORF">JZ751_014131</name>
</gene>
<evidence type="ECO:0000313" key="2">
    <source>
        <dbReference type="Proteomes" id="UP000824540"/>
    </source>
</evidence>
<sequence length="160" mass="17444">PTGKSHTSGTCRSCVAWPAPQSYLPTTPNHPALCVPFSADWFPAGFEAEAQMGTACCRMMDSQSKQSQSFLPRLHLGWKAGMDSFLAQSLPLLQRDCAGTLNRLWGSLVWKNCSIPSISISQSSQRENRRLTVMSEATCYHAATATGPVPKARAWSGLIR</sequence>
<reference evidence="1" key="1">
    <citation type="thesis" date="2021" institute="BYU ScholarsArchive" country="Provo, UT, USA">
        <title>Applications of and Algorithms for Genome Assembly and Genomic Analyses with an Emphasis on Marine Teleosts.</title>
        <authorList>
            <person name="Pickett B.D."/>
        </authorList>
    </citation>
    <scope>NUCLEOTIDE SEQUENCE</scope>
    <source>
        <strain evidence="1">HI-2016</strain>
    </source>
</reference>
<proteinExistence type="predicted"/>
<dbReference type="Proteomes" id="UP000824540">
    <property type="component" value="Unassembled WGS sequence"/>
</dbReference>
<name>A0A8T2P0I8_9TELE</name>
<evidence type="ECO:0000313" key="1">
    <source>
        <dbReference type="EMBL" id="KAG9343158.1"/>
    </source>
</evidence>
<dbReference type="EMBL" id="JAFBMS010000024">
    <property type="protein sequence ID" value="KAG9343158.1"/>
    <property type="molecule type" value="Genomic_DNA"/>
</dbReference>
<comment type="caution">
    <text evidence="1">The sequence shown here is derived from an EMBL/GenBank/DDBJ whole genome shotgun (WGS) entry which is preliminary data.</text>
</comment>
<feature type="non-terminal residue" evidence="1">
    <location>
        <position position="1"/>
    </location>
</feature>
<accession>A0A8T2P0I8</accession>
<keyword evidence="2" id="KW-1185">Reference proteome</keyword>
<protein>
    <submittedName>
        <fullName evidence="1">Uncharacterized protein</fullName>
    </submittedName>
</protein>
<feature type="non-terminal residue" evidence="1">
    <location>
        <position position="160"/>
    </location>
</feature>
<organism evidence="1 2">
    <name type="scientific">Albula glossodonta</name>
    <name type="common">roundjaw bonefish</name>
    <dbReference type="NCBI Taxonomy" id="121402"/>
    <lineage>
        <taxon>Eukaryota</taxon>
        <taxon>Metazoa</taxon>
        <taxon>Chordata</taxon>
        <taxon>Craniata</taxon>
        <taxon>Vertebrata</taxon>
        <taxon>Euteleostomi</taxon>
        <taxon>Actinopterygii</taxon>
        <taxon>Neopterygii</taxon>
        <taxon>Teleostei</taxon>
        <taxon>Albuliformes</taxon>
        <taxon>Albulidae</taxon>
        <taxon>Albula</taxon>
    </lineage>
</organism>